<protein>
    <submittedName>
        <fullName evidence="1">Uncharacterized protein</fullName>
    </submittedName>
</protein>
<dbReference type="EMBL" id="UINC01008954">
    <property type="protein sequence ID" value="SVA40236.1"/>
    <property type="molecule type" value="Genomic_DNA"/>
</dbReference>
<feature type="non-terminal residue" evidence="1">
    <location>
        <position position="1"/>
    </location>
</feature>
<sequence length="56" mass="6504">ELGHTKVTTTQIYADFEMNRLEYDFPSISYTPNQPIFGKWDTDSWDTKHSNGAYVS</sequence>
<evidence type="ECO:0000313" key="1">
    <source>
        <dbReference type="EMBL" id="SVA40236.1"/>
    </source>
</evidence>
<dbReference type="AlphaFoldDB" id="A0A381VIS7"/>
<reference evidence="1" key="1">
    <citation type="submission" date="2018-05" db="EMBL/GenBank/DDBJ databases">
        <authorList>
            <person name="Lanie J.A."/>
            <person name="Ng W.-L."/>
            <person name="Kazmierczak K.M."/>
            <person name="Andrzejewski T.M."/>
            <person name="Davidsen T.M."/>
            <person name="Wayne K.J."/>
            <person name="Tettelin H."/>
            <person name="Glass J.I."/>
            <person name="Rusch D."/>
            <person name="Podicherti R."/>
            <person name="Tsui H.-C.T."/>
            <person name="Winkler M.E."/>
        </authorList>
    </citation>
    <scope>NUCLEOTIDE SEQUENCE</scope>
</reference>
<name>A0A381VIS7_9ZZZZ</name>
<proteinExistence type="predicted"/>
<accession>A0A381VIS7</accession>
<organism evidence="1">
    <name type="scientific">marine metagenome</name>
    <dbReference type="NCBI Taxonomy" id="408172"/>
    <lineage>
        <taxon>unclassified sequences</taxon>
        <taxon>metagenomes</taxon>
        <taxon>ecological metagenomes</taxon>
    </lineage>
</organism>
<gene>
    <name evidence="1" type="ORF">METZ01_LOCUS93090</name>
</gene>